<sequence length="158" mass="18569">MVKYAPKIERKSKHTKEDLALAKANGVNSSVFYQRLNKGWTVEQAINTPVRKKVLYSDKEIALMKLNKLTKDKVNKRISNGVPRGLAIRVPANEICTKQMIEEYEFKEMKKVKNKKRERELLTKKKPHLFKVPQKTTRGKFCNHLWENDIFPKRKVEC</sequence>
<dbReference type="Pfam" id="PF07768">
    <property type="entry name" value="PVL_ORF50"/>
    <property type="match status" value="1"/>
</dbReference>
<dbReference type="EMBL" id="JAPNQM010000001">
    <property type="protein sequence ID" value="MDL0116246.1"/>
    <property type="molecule type" value="Genomic_DNA"/>
</dbReference>
<keyword evidence="2" id="KW-1185">Reference proteome</keyword>
<protein>
    <submittedName>
        <fullName evidence="1">SA1788 family PVL leukocidin-associated protein</fullName>
    </submittedName>
</protein>
<evidence type="ECO:0000313" key="2">
    <source>
        <dbReference type="Proteomes" id="UP001176210"/>
    </source>
</evidence>
<reference evidence="1" key="1">
    <citation type="submission" date="2022-09" db="EMBL/GenBank/DDBJ databases">
        <authorList>
            <person name="De Moura G.S."/>
            <person name="Carvalho E."/>
            <person name="Ramos Sanchez E.M."/>
            <person name="Sellera F.P."/>
            <person name="Marques M.F.S."/>
            <person name="Heinemann M.B."/>
            <person name="De Vliegher S."/>
            <person name="Souza F.N."/>
            <person name="Mota R.A."/>
        </authorList>
    </citation>
    <scope>NUCLEOTIDE SEQUENCE</scope>
    <source>
        <strain evidence="1">BR656</strain>
    </source>
</reference>
<proteinExistence type="predicted"/>
<evidence type="ECO:0000313" key="1">
    <source>
        <dbReference type="EMBL" id="MDL0116246.1"/>
    </source>
</evidence>
<dbReference type="InterPro" id="IPR011688">
    <property type="entry name" value="PVL_Orf50"/>
</dbReference>
<accession>A0ABT7HVS4</accession>
<reference evidence="1" key="2">
    <citation type="journal article" date="2023" name="Vet. Microbiol.">
        <title>Emergence of livestock-associated Mammaliicoccus sciuri ST71 co-harbouring mecA and mecC genes in Brazil.</title>
        <authorList>
            <person name="de Moura G.S."/>
            <person name="de Carvalho E."/>
            <person name="Ramos Sanchez E.M."/>
            <person name="Sellera F.P."/>
            <person name="Marques M.F.S."/>
            <person name="Heinemann M.B."/>
            <person name="De Vliegher S."/>
            <person name="Souza F.N."/>
            <person name="Mota R.A."/>
        </authorList>
    </citation>
    <scope>NUCLEOTIDE SEQUENCE</scope>
    <source>
        <strain evidence="1">BR656</strain>
    </source>
</reference>
<dbReference type="Proteomes" id="UP001176210">
    <property type="component" value="Unassembled WGS sequence"/>
</dbReference>
<name>A0ABT7HVS4_MAMSC</name>
<gene>
    <name evidence="1" type="ORF">OWO77_04595</name>
</gene>
<organism evidence="1 2">
    <name type="scientific">Mammaliicoccus sciuri</name>
    <name type="common">Staphylococcus sciuri</name>
    <dbReference type="NCBI Taxonomy" id="1296"/>
    <lineage>
        <taxon>Bacteria</taxon>
        <taxon>Bacillati</taxon>
        <taxon>Bacillota</taxon>
        <taxon>Bacilli</taxon>
        <taxon>Bacillales</taxon>
        <taxon>Staphylococcaceae</taxon>
        <taxon>Mammaliicoccus</taxon>
    </lineage>
</organism>
<comment type="caution">
    <text evidence="1">The sequence shown here is derived from an EMBL/GenBank/DDBJ whole genome shotgun (WGS) entry which is preliminary data.</text>
</comment>
<dbReference type="RefSeq" id="WP_285369412.1">
    <property type="nucleotide sequence ID" value="NZ_JAPNQM010000001.1"/>
</dbReference>